<reference evidence="1" key="1">
    <citation type="submission" date="2021-01" db="EMBL/GenBank/DDBJ databases">
        <authorList>
            <person name="Corre E."/>
            <person name="Pelletier E."/>
            <person name="Niang G."/>
            <person name="Scheremetjew M."/>
            <person name="Finn R."/>
            <person name="Kale V."/>
            <person name="Holt S."/>
            <person name="Cochrane G."/>
            <person name="Meng A."/>
            <person name="Brown T."/>
            <person name="Cohen L."/>
        </authorList>
    </citation>
    <scope>NUCLEOTIDE SEQUENCE</scope>
    <source>
        <strain evidence="1">CCMP1594</strain>
    </source>
</reference>
<protein>
    <submittedName>
        <fullName evidence="1">Uncharacterized protein</fullName>
    </submittedName>
</protein>
<organism evidence="1">
    <name type="scientific">Eutreptiella gymnastica</name>
    <dbReference type="NCBI Taxonomy" id="73025"/>
    <lineage>
        <taxon>Eukaryota</taxon>
        <taxon>Discoba</taxon>
        <taxon>Euglenozoa</taxon>
        <taxon>Euglenida</taxon>
        <taxon>Spirocuta</taxon>
        <taxon>Euglenophyceae</taxon>
        <taxon>Eutreptiales</taxon>
        <taxon>Eutreptiaceae</taxon>
        <taxon>Eutreptiella</taxon>
    </lineage>
</organism>
<evidence type="ECO:0000313" key="1">
    <source>
        <dbReference type="EMBL" id="CAE0805782.1"/>
    </source>
</evidence>
<proteinExistence type="predicted"/>
<name>A0A7S4CT75_9EUGL</name>
<dbReference type="AlphaFoldDB" id="A0A7S4CT75"/>
<dbReference type="EMBL" id="HBJA01047977">
    <property type="protein sequence ID" value="CAE0805782.1"/>
    <property type="molecule type" value="Transcribed_RNA"/>
</dbReference>
<accession>A0A7S4CT75</accession>
<sequence length="165" mass="17508">MPPLIRCTGSVVCEATTVCMYRAVMFQDGVSVGPPVHVGPDQRSTALISAARIPRCPTHRCGHVSEGPGGYSGLKASGSVSRPTPMSTACSVSKVVGLGDATAASLIREQFDEMKSQAQGQMAKDEMSVCQLQYSLQMRLRDQSHAVEVDLGSEWLGHTFGSPLP</sequence>
<gene>
    <name evidence="1" type="ORF">EGYM00163_LOCUS16908</name>
</gene>